<comment type="caution">
    <text evidence="4">The sequence shown here is derived from an EMBL/GenBank/DDBJ whole genome shotgun (WGS) entry which is preliminary data.</text>
</comment>
<proteinExistence type="predicted"/>
<feature type="compositionally biased region" description="Basic and acidic residues" evidence="1">
    <location>
        <begin position="329"/>
        <end position="341"/>
    </location>
</feature>
<reference evidence="4" key="1">
    <citation type="submission" date="2023-04" db="EMBL/GenBank/DDBJ databases">
        <title>Phytophthora fragariaefolia NBRC 109709.</title>
        <authorList>
            <person name="Ichikawa N."/>
            <person name="Sato H."/>
            <person name="Tonouchi N."/>
        </authorList>
    </citation>
    <scope>NUCLEOTIDE SEQUENCE</scope>
    <source>
        <strain evidence="4">NBRC 109709</strain>
    </source>
</reference>
<feature type="compositionally biased region" description="Acidic residues" evidence="1">
    <location>
        <begin position="34"/>
        <end position="46"/>
    </location>
</feature>
<feature type="region of interest" description="Disordered" evidence="1">
    <location>
        <begin position="309"/>
        <end position="341"/>
    </location>
</feature>
<feature type="region of interest" description="Disordered" evidence="1">
    <location>
        <begin position="29"/>
        <end position="96"/>
    </location>
</feature>
<evidence type="ECO:0000256" key="1">
    <source>
        <dbReference type="SAM" id="MobiDB-lite"/>
    </source>
</evidence>
<dbReference type="Pfam" id="PF22936">
    <property type="entry name" value="Pol_BBD"/>
    <property type="match status" value="1"/>
</dbReference>
<protein>
    <submittedName>
        <fullName evidence="4">Unnamed protein product</fullName>
    </submittedName>
</protein>
<feature type="domain" description="GAG-pre-integrase" evidence="2">
    <location>
        <begin position="497"/>
        <end position="557"/>
    </location>
</feature>
<accession>A0A9W6Y7X1</accession>
<evidence type="ECO:0000313" key="4">
    <source>
        <dbReference type="EMBL" id="GMF55445.1"/>
    </source>
</evidence>
<dbReference type="EMBL" id="BSXT01003726">
    <property type="protein sequence ID" value="GMF55445.1"/>
    <property type="molecule type" value="Genomic_DNA"/>
</dbReference>
<dbReference type="InterPro" id="IPR025724">
    <property type="entry name" value="GAG-pre-integrase_dom"/>
</dbReference>
<evidence type="ECO:0000313" key="5">
    <source>
        <dbReference type="Proteomes" id="UP001165121"/>
    </source>
</evidence>
<dbReference type="Proteomes" id="UP001165121">
    <property type="component" value="Unassembled WGS sequence"/>
</dbReference>
<dbReference type="AlphaFoldDB" id="A0A9W6Y7X1"/>
<keyword evidence="5" id="KW-1185">Reference proteome</keyword>
<gene>
    <name evidence="4" type="ORF">Pfra01_002335600</name>
</gene>
<name>A0A9W6Y7X1_9STRA</name>
<organism evidence="4 5">
    <name type="scientific">Phytophthora fragariaefolia</name>
    <dbReference type="NCBI Taxonomy" id="1490495"/>
    <lineage>
        <taxon>Eukaryota</taxon>
        <taxon>Sar</taxon>
        <taxon>Stramenopiles</taxon>
        <taxon>Oomycota</taxon>
        <taxon>Peronosporomycetes</taxon>
        <taxon>Peronosporales</taxon>
        <taxon>Peronosporaceae</taxon>
        <taxon>Phytophthora</taxon>
    </lineage>
</organism>
<dbReference type="Pfam" id="PF13976">
    <property type="entry name" value="gag_pre-integrs"/>
    <property type="match status" value="1"/>
</dbReference>
<evidence type="ECO:0000259" key="2">
    <source>
        <dbReference type="Pfam" id="PF13976"/>
    </source>
</evidence>
<dbReference type="OrthoDB" id="124514at2759"/>
<dbReference type="InterPro" id="IPR054722">
    <property type="entry name" value="PolX-like_BBD"/>
</dbReference>
<sequence>MTVTSIIKNPFQLLTASLDDNNLLGFVTKKDYDGVSDDGEDEEASSDDSNMSDGEHPTEHSTPVDYDSQAVDYEPSSTKMRPRTLQRRADQEKRVPLSSRRLHRMEAQTKYFLMKTMDDTQVRLVKKVTTAYDIFQAICKKDEGAAFHGDPYFILHFLMEIKYEEGSDVNEFFLVLEATMRAASNATESVLTDGQKSVYLFHTMPTSWKDDLRIWKGNRKYIPYDELKMSIENKLRKMEAETRYSLSKGTPGSGTTKAERALIAPTQAPTRAVTYDQVCSYCQKPRHDIRQCRGLQKDLPDGTVKAGTVLPANVELRGGNSNRKGHQQSRRDEGGYDQSRREDARIAVATVAKPIPPAISLTAQVCPAFDPNWTVDAGCTSHVTQHAEWFVSKAPATETITVGGKSDVLIEGTGDVVLHVTDSKGGQRQLTLCDVLYAHQLHYKLLSVAAAVEHDFRITFQRAVCTVQTDHRFNLKAKKSVTTKLDQFTATPIHKQEVHVATSGKPTAVMLLHKRLGHPNIRVLQALTKGQALQGLDANAVVPKEYFFCSTCIYAKSHRNAFPSNRRVERATMHLHKVHSDICGPLPVLA</sequence>
<evidence type="ECO:0000259" key="3">
    <source>
        <dbReference type="Pfam" id="PF22936"/>
    </source>
</evidence>
<feature type="domain" description="Retrovirus-related Pol polyprotein from transposon TNT 1-94-like beta-barrel" evidence="3">
    <location>
        <begin position="373"/>
        <end position="455"/>
    </location>
</feature>
<dbReference type="Pfam" id="PF14223">
    <property type="entry name" value="Retrotran_gag_2"/>
    <property type="match status" value="1"/>
</dbReference>